<keyword evidence="5" id="KW-1185">Reference proteome</keyword>
<accession>X6PBS7</accession>
<dbReference type="Gene3D" id="3.40.50.1820">
    <property type="entry name" value="alpha/beta hydrolase"/>
    <property type="match status" value="1"/>
</dbReference>
<name>X6PBS7_RETFI</name>
<dbReference type="SUPFAM" id="SSF53474">
    <property type="entry name" value="alpha/beta-Hydrolases"/>
    <property type="match status" value="1"/>
</dbReference>
<dbReference type="AlphaFoldDB" id="X6PBS7"/>
<evidence type="ECO:0000256" key="2">
    <source>
        <dbReference type="SAM" id="Phobius"/>
    </source>
</evidence>
<feature type="domain" description="Alpha/beta hydrolase fold-3" evidence="3">
    <location>
        <begin position="148"/>
        <end position="371"/>
    </location>
</feature>
<organism evidence="4 5">
    <name type="scientific">Reticulomyxa filosa</name>
    <dbReference type="NCBI Taxonomy" id="46433"/>
    <lineage>
        <taxon>Eukaryota</taxon>
        <taxon>Sar</taxon>
        <taxon>Rhizaria</taxon>
        <taxon>Retaria</taxon>
        <taxon>Foraminifera</taxon>
        <taxon>Monothalamids</taxon>
        <taxon>Reticulomyxidae</taxon>
        <taxon>Reticulomyxa</taxon>
    </lineage>
</organism>
<sequence>MLLLLVTFFFGIIVLIFYFKLLGLSFEYLTLKWFLNLLVCMEKCKRVVRPKRKEISVQLHCINEWFKIYVKPDLVQCQTPEQLVKQTRQSRSNLLKYGHNLKHSTHLIQKQATIVTKNNQSKPGHQILWIYPLAVFKNLSDSSQDTVVLSFHGGAFLSGSMKSCVPYMYHLCNSMNAIVKYFFLLIFWNLTGVSFEYKLSPEHLLDEIVADTVQFYQDFIAHYQQFKNIVLVGDSAGATLIILLTLQLLKLNEGGGSIKLPICLIGMSCWDVPCVGNSYLVNDKNDAFLDSRFCRMSRDICLIGKKTTLNAVDFSYLKILEKDKTLCKNFPPLFLSYSEFECLADDTTRLYEILKPFKQIGKDLVCHQTPNNGFHVLELFSDFIPEGKKLIEMESAFALGCIKSD</sequence>
<dbReference type="InterPro" id="IPR029058">
    <property type="entry name" value="AB_hydrolase_fold"/>
</dbReference>
<dbReference type="InterPro" id="IPR013094">
    <property type="entry name" value="AB_hydrolase_3"/>
</dbReference>
<keyword evidence="2" id="KW-1133">Transmembrane helix</keyword>
<dbReference type="OrthoDB" id="408631at2759"/>
<keyword evidence="1 4" id="KW-0378">Hydrolase</keyword>
<reference evidence="4 5" key="1">
    <citation type="journal article" date="2013" name="Curr. Biol.">
        <title>The Genome of the Foraminiferan Reticulomyxa filosa.</title>
        <authorList>
            <person name="Glockner G."/>
            <person name="Hulsmann N."/>
            <person name="Schleicher M."/>
            <person name="Noegel A.A."/>
            <person name="Eichinger L."/>
            <person name="Gallinger C."/>
            <person name="Pawlowski J."/>
            <person name="Sierra R."/>
            <person name="Euteneuer U."/>
            <person name="Pillet L."/>
            <person name="Moustafa A."/>
            <person name="Platzer M."/>
            <person name="Groth M."/>
            <person name="Szafranski K."/>
            <person name="Schliwa M."/>
        </authorList>
    </citation>
    <scope>NUCLEOTIDE SEQUENCE [LARGE SCALE GENOMIC DNA]</scope>
</reference>
<dbReference type="EMBL" id="ASPP01001512">
    <property type="protein sequence ID" value="ETO35573.1"/>
    <property type="molecule type" value="Genomic_DNA"/>
</dbReference>
<evidence type="ECO:0000259" key="3">
    <source>
        <dbReference type="Pfam" id="PF07859"/>
    </source>
</evidence>
<comment type="caution">
    <text evidence="4">The sequence shown here is derived from an EMBL/GenBank/DDBJ whole genome shotgun (WGS) entry which is preliminary data.</text>
</comment>
<dbReference type="Proteomes" id="UP000023152">
    <property type="component" value="Unassembled WGS sequence"/>
</dbReference>
<dbReference type="Pfam" id="PF07859">
    <property type="entry name" value="Abhydrolase_3"/>
    <property type="match status" value="1"/>
</dbReference>
<proteinExistence type="predicted"/>
<feature type="transmembrane region" description="Helical" evidence="2">
    <location>
        <begin position="6"/>
        <end position="26"/>
    </location>
</feature>
<keyword evidence="2" id="KW-0812">Transmembrane</keyword>
<dbReference type="InterPro" id="IPR050300">
    <property type="entry name" value="GDXG_lipolytic_enzyme"/>
</dbReference>
<evidence type="ECO:0000256" key="1">
    <source>
        <dbReference type="ARBA" id="ARBA00022801"/>
    </source>
</evidence>
<keyword evidence="2" id="KW-0472">Membrane</keyword>
<evidence type="ECO:0000313" key="5">
    <source>
        <dbReference type="Proteomes" id="UP000023152"/>
    </source>
</evidence>
<evidence type="ECO:0000313" key="4">
    <source>
        <dbReference type="EMBL" id="ETO35573.1"/>
    </source>
</evidence>
<gene>
    <name evidence="4" type="ORF">RFI_01491</name>
</gene>
<dbReference type="GO" id="GO:0016787">
    <property type="term" value="F:hydrolase activity"/>
    <property type="evidence" value="ECO:0007669"/>
    <property type="project" value="UniProtKB-KW"/>
</dbReference>
<protein>
    <submittedName>
        <fullName evidence="4">Alpha/beta hydrolase fold-3 domain protein</fullName>
    </submittedName>
</protein>
<dbReference type="PANTHER" id="PTHR48081">
    <property type="entry name" value="AB HYDROLASE SUPERFAMILY PROTEIN C4A8.06C"/>
    <property type="match status" value="1"/>
</dbReference>